<dbReference type="Proteomes" id="UP001497623">
    <property type="component" value="Unassembled WGS sequence"/>
</dbReference>
<organism evidence="1 2">
    <name type="scientific">Meganyctiphanes norvegica</name>
    <name type="common">Northern krill</name>
    <name type="synonym">Thysanopoda norvegica</name>
    <dbReference type="NCBI Taxonomy" id="48144"/>
    <lineage>
        <taxon>Eukaryota</taxon>
        <taxon>Metazoa</taxon>
        <taxon>Ecdysozoa</taxon>
        <taxon>Arthropoda</taxon>
        <taxon>Crustacea</taxon>
        <taxon>Multicrustacea</taxon>
        <taxon>Malacostraca</taxon>
        <taxon>Eumalacostraca</taxon>
        <taxon>Eucarida</taxon>
        <taxon>Euphausiacea</taxon>
        <taxon>Euphausiidae</taxon>
        <taxon>Meganyctiphanes</taxon>
    </lineage>
</organism>
<dbReference type="AlphaFoldDB" id="A0AAV2PVI2"/>
<accession>A0AAV2PVI2</accession>
<gene>
    <name evidence="1" type="ORF">MNOR_LOCUS5214</name>
</gene>
<comment type="caution">
    <text evidence="1">The sequence shown here is derived from an EMBL/GenBank/DDBJ whole genome shotgun (WGS) entry which is preliminary data.</text>
</comment>
<proteinExistence type="predicted"/>
<reference evidence="1 2" key="1">
    <citation type="submission" date="2024-05" db="EMBL/GenBank/DDBJ databases">
        <authorList>
            <person name="Wallberg A."/>
        </authorList>
    </citation>
    <scope>NUCLEOTIDE SEQUENCE [LARGE SCALE GENOMIC DNA]</scope>
</reference>
<evidence type="ECO:0000313" key="2">
    <source>
        <dbReference type="Proteomes" id="UP001497623"/>
    </source>
</evidence>
<protein>
    <submittedName>
        <fullName evidence="1">Uncharacterized protein</fullName>
    </submittedName>
</protein>
<keyword evidence="2" id="KW-1185">Reference proteome</keyword>
<sequence length="223" mass="25333">MDPGDWRGDFIFIFHDPIIKPIQIYDRRDMNLLVDMLNWSLRNINHSGECSLHASPIGFRDIRGQKGSGEKNGNYLLRASPQIKDMPNMLGLRSGPFGPAKCFLSSRAAQDQLKVFCHTGPSRPFGPAKCFLSFRAPRAAQLTKHTLIHGSISNSIYTCKEFDDLLLLKIFGGKRQPRMSLNTMLFKYILQLKMYFPYIPAPPRHFVGGPGTRSQNIEVYFPL</sequence>
<evidence type="ECO:0000313" key="1">
    <source>
        <dbReference type="EMBL" id="CAL4065967.1"/>
    </source>
</evidence>
<feature type="non-terminal residue" evidence="1">
    <location>
        <position position="223"/>
    </location>
</feature>
<dbReference type="EMBL" id="CAXKWB010001980">
    <property type="protein sequence ID" value="CAL4065967.1"/>
    <property type="molecule type" value="Genomic_DNA"/>
</dbReference>
<name>A0AAV2PVI2_MEGNR</name>